<accession>A0ACC9D1K2</accession>
<sequence>MNRSIQVEGAFGVLKSNRKFKRFLMRGKTNISTELFLLCLAFDLQKFFSKLQRGKRKSHLFPLKKSRIFPN</sequence>
<keyword evidence="2" id="KW-1185">Reference proteome</keyword>
<comment type="caution">
    <text evidence="1">The sequence shown here is derived from an EMBL/GenBank/DDBJ whole genome shotgun (WGS) entry which is preliminary data.</text>
</comment>
<organism evidence="1 2">
    <name type="scientific">Faecalibacterium langellae</name>
    <dbReference type="NCBI Taxonomy" id="3435293"/>
    <lineage>
        <taxon>Bacteria</taxon>
        <taxon>Bacillati</taxon>
        <taxon>Bacillota</taxon>
        <taxon>Clostridia</taxon>
        <taxon>Eubacteriales</taxon>
        <taxon>Oscillospiraceae</taxon>
        <taxon>Faecalibacterium</taxon>
    </lineage>
</organism>
<dbReference type="EMBL" id="NMTR01000004">
    <property type="protein sequence ID" value="PDX62125.1"/>
    <property type="molecule type" value="Genomic_DNA"/>
</dbReference>
<dbReference type="Proteomes" id="UP000220959">
    <property type="component" value="Unassembled WGS sequence"/>
</dbReference>
<name>A0ACC9D1K2_9FIRM</name>
<proteinExistence type="predicted"/>
<evidence type="ECO:0000313" key="2">
    <source>
        <dbReference type="Proteomes" id="UP000220959"/>
    </source>
</evidence>
<reference evidence="1 2" key="1">
    <citation type="journal article" date="2017" name="Front. Microbiol.">
        <title>New Insights into the Diversity of the Genus Faecalibacterium.</title>
        <authorList>
            <person name="Benevides L."/>
            <person name="Burman S."/>
            <person name="Martin R."/>
            <person name="Robert V."/>
            <person name="Thomas M."/>
            <person name="Miquel S."/>
            <person name="Chain F."/>
            <person name="Sokol H."/>
            <person name="Bermudez-Humaran L.G."/>
            <person name="Morrison M."/>
            <person name="Langella P."/>
            <person name="Azevedo V.A."/>
            <person name="Chatel J.M."/>
            <person name="Soares S."/>
        </authorList>
    </citation>
    <scope>NUCLEOTIDE SEQUENCE [LARGE SCALE GENOMIC DNA]</scope>
    <source>
        <strain evidence="2">CNCM I-4541</strain>
    </source>
</reference>
<protein>
    <submittedName>
        <fullName evidence="1">Uncharacterized protein</fullName>
    </submittedName>
</protein>
<evidence type="ECO:0000313" key="1">
    <source>
        <dbReference type="EMBL" id="PDX62125.1"/>
    </source>
</evidence>
<gene>
    <name evidence="1" type="ORF">CGS49_01620</name>
</gene>